<dbReference type="EMBL" id="VTUZ01000005">
    <property type="protein sequence ID" value="KAA1013019.1"/>
    <property type="molecule type" value="Genomic_DNA"/>
</dbReference>
<dbReference type="NCBIfam" id="TIGR01641">
    <property type="entry name" value="phageSPP1_gp7"/>
    <property type="match status" value="1"/>
</dbReference>
<name>A0A5B0HCJ6_9BURK</name>
<proteinExistence type="predicted"/>
<keyword evidence="3" id="KW-1185">Reference proteome</keyword>
<evidence type="ECO:0000313" key="2">
    <source>
        <dbReference type="EMBL" id="KAA1013019.1"/>
    </source>
</evidence>
<comment type="caution">
    <text evidence="2">The sequence shown here is derived from an EMBL/GenBank/DDBJ whole genome shotgun (WGS) entry which is preliminary data.</text>
</comment>
<evidence type="ECO:0000313" key="3">
    <source>
        <dbReference type="Proteomes" id="UP000325273"/>
    </source>
</evidence>
<dbReference type="InterPro" id="IPR006528">
    <property type="entry name" value="Phage_head_morphogenesis_dom"/>
</dbReference>
<gene>
    <name evidence="2" type="ORF">FVF58_09520</name>
</gene>
<feature type="domain" description="Phage head morphogenesis" evidence="1">
    <location>
        <begin position="149"/>
        <end position="258"/>
    </location>
</feature>
<sequence>MNSASSKRGGALISSASIADQYEKAIVALLRKMTEETVSELRAMFDDPGYAMDAIDGNPASRARIIINYLKRKYGKYFNKLAQTATERMIRQTIKHSTVTLNISLKEIAKEIELDPAFLNTGRFKEIVTASTQEAAQLIKTLPEQYLSQVQGQVMRSITTGTGLQTLVPFLREKYGQNVRKARSVAHDQTRKAYSNISNARMMAAGVEEFEWVHSRGGKVPRPQHVAWGGKIFRFDKPPVDDTFGPVLPGIAINCRCFARPILNFGYKDAS</sequence>
<reference evidence="2 3" key="1">
    <citation type="submission" date="2019-08" db="EMBL/GenBank/DDBJ databases">
        <title>Paraburkholderia sp. DCY113.</title>
        <authorList>
            <person name="Kang J."/>
        </authorList>
    </citation>
    <scope>NUCLEOTIDE SEQUENCE [LARGE SCALE GENOMIC DNA]</scope>
    <source>
        <strain evidence="2 3">DCY113</strain>
    </source>
</reference>
<dbReference type="RefSeq" id="WP_149669649.1">
    <property type="nucleotide sequence ID" value="NZ_VTUZ01000005.1"/>
</dbReference>
<protein>
    <submittedName>
        <fullName evidence="2">Phage head morphogenesis protein</fullName>
    </submittedName>
</protein>
<dbReference type="Proteomes" id="UP000325273">
    <property type="component" value="Unassembled WGS sequence"/>
</dbReference>
<dbReference type="Pfam" id="PF04233">
    <property type="entry name" value="Phage_Mu_F"/>
    <property type="match status" value="1"/>
</dbReference>
<organism evidence="2 3">
    <name type="scientific">Paraburkholderia panacisoli</name>
    <dbReference type="NCBI Taxonomy" id="2603818"/>
    <lineage>
        <taxon>Bacteria</taxon>
        <taxon>Pseudomonadati</taxon>
        <taxon>Pseudomonadota</taxon>
        <taxon>Betaproteobacteria</taxon>
        <taxon>Burkholderiales</taxon>
        <taxon>Burkholderiaceae</taxon>
        <taxon>Paraburkholderia</taxon>
    </lineage>
</organism>
<accession>A0A5B0HCJ6</accession>
<dbReference type="AlphaFoldDB" id="A0A5B0HCJ6"/>
<evidence type="ECO:0000259" key="1">
    <source>
        <dbReference type="Pfam" id="PF04233"/>
    </source>
</evidence>